<name>A0AC35GYB1_9BILA</name>
<evidence type="ECO:0000313" key="1">
    <source>
        <dbReference type="Proteomes" id="UP000887580"/>
    </source>
</evidence>
<accession>A0AC35GYB1</accession>
<reference evidence="2" key="1">
    <citation type="submission" date="2022-11" db="UniProtKB">
        <authorList>
            <consortium name="WormBaseParasite"/>
        </authorList>
    </citation>
    <scope>IDENTIFICATION</scope>
</reference>
<protein>
    <submittedName>
        <fullName evidence="2">Uncharacterized protein</fullName>
    </submittedName>
</protein>
<dbReference type="Proteomes" id="UP000887580">
    <property type="component" value="Unplaced"/>
</dbReference>
<organism evidence="1 2">
    <name type="scientific">Panagrolaimus sp. PS1159</name>
    <dbReference type="NCBI Taxonomy" id="55785"/>
    <lineage>
        <taxon>Eukaryota</taxon>
        <taxon>Metazoa</taxon>
        <taxon>Ecdysozoa</taxon>
        <taxon>Nematoda</taxon>
        <taxon>Chromadorea</taxon>
        <taxon>Rhabditida</taxon>
        <taxon>Tylenchina</taxon>
        <taxon>Panagrolaimomorpha</taxon>
        <taxon>Panagrolaimoidea</taxon>
        <taxon>Panagrolaimidae</taxon>
        <taxon>Panagrolaimus</taxon>
    </lineage>
</organism>
<sequence>MSQPSWIDVEHLYRWPENERLEIVVAAQRFETVYTMPGLKTDEVLIDKMAYATLQLKGVQVQRPTVPENVEGLKQLISLGHLKAAYNLTITLLTGYGQGIGKAGQPTRNTFETFEIWSCRFQLMMALKLYPQLLDELASFETLDAPDTYFQYYPTLLQQGYVGSIIPFNLRLIHAEAPRFSPDPIESVKRCCTLEEITKQVIDQMTAEQRSDNHIKLWKQRLESVKMTKSRCWYTMKEFHQCITIYQELLSKATDEKRARLLQLLLKIAVIIGDEKLVEKFSREITIQNSGSQNFYLHKGIKDAFYGNYAKAINNFQNAQKTSGGLTNPMVANNEAICQLYNGKVEDARSHLLSFPGIPTEPIMLNINTISQLVSTSKDNSKQQLFAKHCEQMSDAFDPQSMKVLQ</sequence>
<dbReference type="WBParaSite" id="PS1159_v2.g979.t1">
    <property type="protein sequence ID" value="PS1159_v2.g979.t1"/>
    <property type="gene ID" value="PS1159_v2.g979"/>
</dbReference>
<evidence type="ECO:0000313" key="2">
    <source>
        <dbReference type="WBParaSite" id="PS1159_v2.g979.t1"/>
    </source>
</evidence>
<proteinExistence type="predicted"/>